<dbReference type="Pfam" id="PF01556">
    <property type="entry name" value="DnaJ_C"/>
    <property type="match status" value="1"/>
</dbReference>
<dbReference type="InterPro" id="IPR011990">
    <property type="entry name" value="TPR-like_helical_dom_sf"/>
</dbReference>
<dbReference type="GO" id="GO:0051082">
    <property type="term" value="F:unfolded protein binding"/>
    <property type="evidence" value="ECO:0007669"/>
    <property type="project" value="InterPro"/>
</dbReference>
<name>A0A830HT35_9CHLO</name>
<evidence type="ECO:0000259" key="6">
    <source>
        <dbReference type="PROSITE" id="PS50076"/>
    </source>
</evidence>
<dbReference type="Gene3D" id="1.10.260.100">
    <property type="match status" value="1"/>
</dbReference>
<dbReference type="PANTHER" id="PTHR22904:SF523">
    <property type="entry name" value="STRESS-INDUCED-PHOSPHOPROTEIN 1"/>
    <property type="match status" value="1"/>
</dbReference>
<dbReference type="OrthoDB" id="2423701at2759"/>
<evidence type="ECO:0000256" key="1">
    <source>
        <dbReference type="ARBA" id="ARBA00004496"/>
    </source>
</evidence>
<feature type="region of interest" description="Disordered" evidence="5">
    <location>
        <begin position="71"/>
        <end position="111"/>
    </location>
</feature>
<gene>
    <name evidence="7" type="ORF">PPROV_000855800</name>
</gene>
<dbReference type="AlphaFoldDB" id="A0A830HT35"/>
<comment type="subcellular location">
    <subcellularLocation>
        <location evidence="1">Cytoplasm</location>
    </subcellularLocation>
</comment>
<dbReference type="SUPFAM" id="SSF46565">
    <property type="entry name" value="Chaperone J-domain"/>
    <property type="match status" value="1"/>
</dbReference>
<dbReference type="SUPFAM" id="SSF48452">
    <property type="entry name" value="TPR-like"/>
    <property type="match status" value="1"/>
</dbReference>
<sequence>MHSTPRRYHSSVITVVYHTMSLTLLDDNLSVAERNEEINRRRHARSGGNHVARVIDPDAFRRFMEEAAREAAKAKAKEDEREAERRRREGSNYRTPEQRKKDAEAAKAELEASGEARRIVDRFDPDVDYYKLLQLDRACSTEEIRRAFRKHALAYHPDKAPPNASDEQRTFMREQFQKLQVAHDVLVDDAMRALYDKTRDHIETHGPGSRPVLSAEEQRLMSRGAGEMSRLRRAKQKTVKPPTITAEVQLSLEEMHDGVTITVEKNRQQVDSTGQSYEERKQFHLVVRKGAVDGQCLDFPGEGNEYVDTLPGDASFTLRSARHAYFKRRGTRDLEVRLTAWPSSAHGECAEDVLCWRDAVVLSRSASFQADSQASGGAAFRAPSFRDGGADGGSKHARRAVFNVLAGGLRRGGCGGVDEMAIVGEGMPDPADAANVSLRGAMMLMLRCAPPSENRRWTLAPQAKDVLDTAPVATIASSHDNPPVHVPAEEKTYINPELAAEEKAKGNECFKGANYPAAVEHYTEALKRLGPDGEGRHLIYSNRAACYTKMFSLNEALKDADLCIEIAPDFVKGYSRKAAAEFFLKDYDDALASYQNGLDIDVSNEECKDGVRRCVEHINKANRGELSEEEICSMQERAMAKPEVQNILSDPEMRQVLDDMQQEDPKAAQTHVQDPGVAAKIQKLVNSGIIQVR</sequence>
<proteinExistence type="predicted"/>
<dbReference type="SUPFAM" id="SSF49493">
    <property type="entry name" value="HSP40/DnaJ peptide-binding domain"/>
    <property type="match status" value="1"/>
</dbReference>
<evidence type="ECO:0000313" key="8">
    <source>
        <dbReference type="Proteomes" id="UP000660262"/>
    </source>
</evidence>
<protein>
    <recommendedName>
        <fullName evidence="6">J domain-containing protein</fullName>
    </recommendedName>
</protein>
<dbReference type="Gene3D" id="1.25.40.10">
    <property type="entry name" value="Tetratricopeptide repeat domain"/>
    <property type="match status" value="1"/>
</dbReference>
<dbReference type="InterPro" id="IPR041243">
    <property type="entry name" value="STI1/HOP_DP"/>
</dbReference>
<dbReference type="InterPro" id="IPR018253">
    <property type="entry name" value="DnaJ_domain_CS"/>
</dbReference>
<dbReference type="GO" id="GO:0051879">
    <property type="term" value="F:Hsp90 protein binding"/>
    <property type="evidence" value="ECO:0007669"/>
    <property type="project" value="TreeGrafter"/>
</dbReference>
<dbReference type="SMART" id="SM00271">
    <property type="entry name" value="DnaJ"/>
    <property type="match status" value="1"/>
</dbReference>
<dbReference type="Gene3D" id="1.10.287.110">
    <property type="entry name" value="DnaJ domain"/>
    <property type="match status" value="1"/>
</dbReference>
<dbReference type="SMART" id="SM00727">
    <property type="entry name" value="STI1"/>
    <property type="match status" value="1"/>
</dbReference>
<dbReference type="InterPro" id="IPR002939">
    <property type="entry name" value="DnaJ_C"/>
</dbReference>
<evidence type="ECO:0000256" key="2">
    <source>
        <dbReference type="ARBA" id="ARBA00022490"/>
    </source>
</evidence>
<dbReference type="GO" id="GO:0005737">
    <property type="term" value="C:cytoplasm"/>
    <property type="evidence" value="ECO:0007669"/>
    <property type="project" value="UniProtKB-SubCell"/>
</dbReference>
<dbReference type="InterPro" id="IPR006636">
    <property type="entry name" value="STI1_HS-bd"/>
</dbReference>
<dbReference type="PROSITE" id="PS50076">
    <property type="entry name" value="DNAJ_2"/>
    <property type="match status" value="1"/>
</dbReference>
<dbReference type="InterPro" id="IPR036869">
    <property type="entry name" value="J_dom_sf"/>
</dbReference>
<dbReference type="Pfam" id="PF00226">
    <property type="entry name" value="DnaJ"/>
    <property type="match status" value="1"/>
</dbReference>
<evidence type="ECO:0000256" key="4">
    <source>
        <dbReference type="ARBA" id="ARBA00022803"/>
    </source>
</evidence>
<evidence type="ECO:0000313" key="7">
    <source>
        <dbReference type="EMBL" id="GHP09823.1"/>
    </source>
</evidence>
<organism evidence="7 8">
    <name type="scientific">Pycnococcus provasolii</name>
    <dbReference type="NCBI Taxonomy" id="41880"/>
    <lineage>
        <taxon>Eukaryota</taxon>
        <taxon>Viridiplantae</taxon>
        <taxon>Chlorophyta</taxon>
        <taxon>Pseudoscourfieldiophyceae</taxon>
        <taxon>Pseudoscourfieldiales</taxon>
        <taxon>Pycnococcaceae</taxon>
        <taxon>Pycnococcus</taxon>
    </lineage>
</organism>
<dbReference type="FunFam" id="1.10.260.100:FF:000002">
    <property type="entry name" value="Stress-induced-phosphoprotein 1 (Hsp70/Hsp90-organizing)"/>
    <property type="match status" value="1"/>
</dbReference>
<accession>A0A830HT35</accession>
<evidence type="ECO:0000256" key="5">
    <source>
        <dbReference type="SAM" id="MobiDB-lite"/>
    </source>
</evidence>
<dbReference type="Proteomes" id="UP000660262">
    <property type="component" value="Unassembled WGS sequence"/>
</dbReference>
<dbReference type="GO" id="GO:0006457">
    <property type="term" value="P:protein folding"/>
    <property type="evidence" value="ECO:0007669"/>
    <property type="project" value="InterPro"/>
</dbReference>
<dbReference type="PROSITE" id="PS00636">
    <property type="entry name" value="DNAJ_1"/>
    <property type="match status" value="1"/>
</dbReference>
<dbReference type="EMBL" id="BNJQ01000026">
    <property type="protein sequence ID" value="GHP09823.1"/>
    <property type="molecule type" value="Genomic_DNA"/>
</dbReference>
<feature type="domain" description="J" evidence="6">
    <location>
        <begin position="128"/>
        <end position="199"/>
    </location>
</feature>
<dbReference type="SMART" id="SM00028">
    <property type="entry name" value="TPR"/>
    <property type="match status" value="3"/>
</dbReference>
<dbReference type="InterPro" id="IPR008971">
    <property type="entry name" value="HSP40/DnaJ_pept-bd"/>
</dbReference>
<evidence type="ECO:0000256" key="3">
    <source>
        <dbReference type="ARBA" id="ARBA00022737"/>
    </source>
</evidence>
<dbReference type="InterPro" id="IPR001623">
    <property type="entry name" value="DnaJ_domain"/>
</dbReference>
<keyword evidence="3" id="KW-0677">Repeat</keyword>
<dbReference type="PRINTS" id="PR00625">
    <property type="entry name" value="JDOMAIN"/>
</dbReference>
<reference evidence="7" key="1">
    <citation type="submission" date="2020-10" db="EMBL/GenBank/DDBJ databases">
        <title>Unveiling of a novel bifunctional photoreceptor, Dualchrome1, isolated from a cosmopolitan green alga.</title>
        <authorList>
            <person name="Suzuki S."/>
            <person name="Kawachi M."/>
        </authorList>
    </citation>
    <scope>NUCLEOTIDE SEQUENCE</scope>
    <source>
        <strain evidence="7">NIES 2893</strain>
    </source>
</reference>
<keyword evidence="2" id="KW-0963">Cytoplasm</keyword>
<dbReference type="Gene3D" id="2.60.260.20">
    <property type="entry name" value="Urease metallochaperone UreE, N-terminal domain"/>
    <property type="match status" value="1"/>
</dbReference>
<dbReference type="CDD" id="cd06257">
    <property type="entry name" value="DnaJ"/>
    <property type="match status" value="1"/>
</dbReference>
<dbReference type="Pfam" id="PF17830">
    <property type="entry name" value="STI1-HOP_DP"/>
    <property type="match status" value="1"/>
</dbReference>
<dbReference type="InterPro" id="IPR019734">
    <property type="entry name" value="TPR_rpt"/>
</dbReference>
<comment type="caution">
    <text evidence="7">The sequence shown here is derived from an EMBL/GenBank/DDBJ whole genome shotgun (WGS) entry which is preliminary data.</text>
</comment>
<keyword evidence="8" id="KW-1185">Reference proteome</keyword>
<dbReference type="PANTHER" id="PTHR22904">
    <property type="entry name" value="TPR REPEAT CONTAINING PROTEIN"/>
    <property type="match status" value="1"/>
</dbReference>
<keyword evidence="4" id="KW-0802">TPR repeat</keyword>